<feature type="non-terminal residue" evidence="8">
    <location>
        <position position="369"/>
    </location>
</feature>
<keyword evidence="2 4" id="KW-0378">Hydrolase</keyword>
<dbReference type="EC" id="3.2.1.14" evidence="1"/>
<dbReference type="PROSITE" id="PS51910">
    <property type="entry name" value="GH18_2"/>
    <property type="match status" value="1"/>
</dbReference>
<proteinExistence type="inferred from homology"/>
<evidence type="ECO:0000259" key="7">
    <source>
        <dbReference type="PROSITE" id="PS51910"/>
    </source>
</evidence>
<dbReference type="AlphaFoldDB" id="A0A6A4ZTA1"/>
<reference evidence="8" key="1">
    <citation type="submission" date="2019-06" db="EMBL/GenBank/DDBJ databases">
        <title>Genomics analysis of Aphanomyces spp. identifies a new class of oomycete effector associated with host adaptation.</title>
        <authorList>
            <person name="Gaulin E."/>
        </authorList>
    </citation>
    <scope>NUCLEOTIDE SEQUENCE</scope>
    <source>
        <strain evidence="8">CBS 578.67</strain>
    </source>
</reference>
<dbReference type="SMART" id="SM00636">
    <property type="entry name" value="Glyco_18"/>
    <property type="match status" value="1"/>
</dbReference>
<dbReference type="GO" id="GO:0008061">
    <property type="term" value="F:chitin binding"/>
    <property type="evidence" value="ECO:0007669"/>
    <property type="project" value="InterPro"/>
</dbReference>
<dbReference type="Pfam" id="PF00704">
    <property type="entry name" value="Glyco_hydro_18"/>
    <property type="match status" value="1"/>
</dbReference>
<evidence type="ECO:0000256" key="2">
    <source>
        <dbReference type="ARBA" id="ARBA00022801"/>
    </source>
</evidence>
<dbReference type="Gene3D" id="3.20.20.80">
    <property type="entry name" value="Glycosidases"/>
    <property type="match status" value="1"/>
</dbReference>
<dbReference type="EMBL" id="VJMH01001061">
    <property type="protein sequence ID" value="KAF0713376.1"/>
    <property type="molecule type" value="Genomic_DNA"/>
</dbReference>
<dbReference type="SUPFAM" id="SSF51445">
    <property type="entry name" value="(Trans)glycosidases"/>
    <property type="match status" value="1"/>
</dbReference>
<evidence type="ECO:0000313" key="8">
    <source>
        <dbReference type="EMBL" id="KAF0713376.1"/>
    </source>
</evidence>
<dbReference type="OrthoDB" id="73875at2759"/>
<dbReference type="PROSITE" id="PS01095">
    <property type="entry name" value="GH18_1"/>
    <property type="match status" value="1"/>
</dbReference>
<dbReference type="GO" id="GO:0008843">
    <property type="term" value="F:endochitinase activity"/>
    <property type="evidence" value="ECO:0007669"/>
    <property type="project" value="UniProtKB-EC"/>
</dbReference>
<feature type="chain" id="PRO_5025372984" description="chitinase" evidence="6">
    <location>
        <begin position="20"/>
        <end position="369"/>
    </location>
</feature>
<feature type="signal peptide" evidence="6">
    <location>
        <begin position="1"/>
        <end position="19"/>
    </location>
</feature>
<dbReference type="InterPro" id="IPR001223">
    <property type="entry name" value="Glyco_hydro18_cat"/>
</dbReference>
<dbReference type="PANTHER" id="PTHR45708">
    <property type="entry name" value="ENDOCHITINASE"/>
    <property type="match status" value="1"/>
</dbReference>
<dbReference type="InterPro" id="IPR011583">
    <property type="entry name" value="Chitinase_II/V-like_cat"/>
</dbReference>
<evidence type="ECO:0000256" key="3">
    <source>
        <dbReference type="ARBA" id="ARBA00023295"/>
    </source>
</evidence>
<dbReference type="GO" id="GO:0005975">
    <property type="term" value="P:carbohydrate metabolic process"/>
    <property type="evidence" value="ECO:0007669"/>
    <property type="project" value="InterPro"/>
</dbReference>
<comment type="similarity">
    <text evidence="5">Belongs to the glycosyl hydrolase 18 family.</text>
</comment>
<accession>A0A6A4ZTA1</accession>
<evidence type="ECO:0000256" key="5">
    <source>
        <dbReference type="RuleBase" id="RU004453"/>
    </source>
</evidence>
<protein>
    <recommendedName>
        <fullName evidence="1">chitinase</fullName>
        <ecNumber evidence="1">3.2.1.14</ecNumber>
    </recommendedName>
</protein>
<dbReference type="InterPro" id="IPR050542">
    <property type="entry name" value="Glycosyl_Hydrlase18_Chitinase"/>
</dbReference>
<evidence type="ECO:0000256" key="1">
    <source>
        <dbReference type="ARBA" id="ARBA00012729"/>
    </source>
</evidence>
<feature type="domain" description="GH18" evidence="7">
    <location>
        <begin position="43"/>
        <end position="353"/>
    </location>
</feature>
<dbReference type="InterPro" id="IPR017853">
    <property type="entry name" value="GH"/>
</dbReference>
<comment type="caution">
    <text evidence="8">The sequence shown here is derived from an EMBL/GenBank/DDBJ whole genome shotgun (WGS) entry which is preliminary data.</text>
</comment>
<dbReference type="InterPro" id="IPR001579">
    <property type="entry name" value="Glyco_hydro_18_chit_AS"/>
</dbReference>
<evidence type="ECO:0000256" key="4">
    <source>
        <dbReference type="RuleBase" id="RU000489"/>
    </source>
</evidence>
<organism evidence="8">
    <name type="scientific">Aphanomyces stellatus</name>
    <dbReference type="NCBI Taxonomy" id="120398"/>
    <lineage>
        <taxon>Eukaryota</taxon>
        <taxon>Sar</taxon>
        <taxon>Stramenopiles</taxon>
        <taxon>Oomycota</taxon>
        <taxon>Saprolegniomycetes</taxon>
        <taxon>Saprolegniales</taxon>
        <taxon>Verrucalvaceae</taxon>
        <taxon>Aphanomyces</taxon>
    </lineage>
</organism>
<dbReference type="CDD" id="cd02871">
    <property type="entry name" value="GH18_chitinase_D-like"/>
    <property type="match status" value="1"/>
</dbReference>
<keyword evidence="6" id="KW-0732">Signal</keyword>
<sequence length="369" mass="39519">MDAALRLFLALAALVGAVALAGPARHSDYAMAYPLTTSRLPTHTLVGYWHNFENPAGPAFPLSQVSKDWDVVVIAFADSVGNGALGFTVNETAGTQVQFIKDVADLKAAGKTVVLSIGGEKGSVTLADVTQTANFVNSLYSIIQTYGFDGIDLDLENGVSVGAPIVQNIIAGVKQLKQKVGPTFYLSMAPEHPYVQGGLAQWGGLWGSYLAIIDGLRDELTQLHVQYYNNNGFLYPDGRYLREGTVDGLVGGSLMLLEGFSAQNGNGFKFNPLRADQVSFGVPSGPRSAGQGFVTQEVVTRTLTCLTQGVGCDTIKPKKLYPDYRGVMTWSINWDRFDKFVFSGYARRALDSLNGSVPPPPVTTPPTAP</sequence>
<name>A0A6A4ZTA1_9STRA</name>
<evidence type="ECO:0000256" key="6">
    <source>
        <dbReference type="SAM" id="SignalP"/>
    </source>
</evidence>
<dbReference type="PANTHER" id="PTHR45708:SF49">
    <property type="entry name" value="ENDOCHITINASE"/>
    <property type="match status" value="1"/>
</dbReference>
<keyword evidence="3 4" id="KW-0326">Glycosidase</keyword>
<gene>
    <name evidence="8" type="ORF">As57867_004365</name>
</gene>